<evidence type="ECO:0000256" key="4">
    <source>
        <dbReference type="ARBA" id="ARBA00023002"/>
    </source>
</evidence>
<comment type="similarity">
    <text evidence="1">Belongs to the oxygen-dependent FAD-linked oxidoreductase family.</text>
</comment>
<dbReference type="PANTHER" id="PTHR42973">
    <property type="entry name" value="BINDING OXIDOREDUCTASE, PUTATIVE (AFU_ORTHOLOGUE AFUA_1G17690)-RELATED"/>
    <property type="match status" value="1"/>
</dbReference>
<dbReference type="InterPro" id="IPR016166">
    <property type="entry name" value="FAD-bd_PCMH"/>
</dbReference>
<keyword evidence="4" id="KW-0560">Oxidoreductase</keyword>
<evidence type="ECO:0000256" key="3">
    <source>
        <dbReference type="ARBA" id="ARBA00022827"/>
    </source>
</evidence>
<evidence type="ECO:0000313" key="7">
    <source>
        <dbReference type="EMBL" id="PWY85006.1"/>
    </source>
</evidence>
<dbReference type="InterPro" id="IPR036318">
    <property type="entry name" value="FAD-bd_PCMH-like_sf"/>
</dbReference>
<dbReference type="VEuPathDB" id="FungiDB:BO70DRAFT_352113"/>
<name>A0A317WEV4_9EURO</name>
<keyword evidence="3" id="KW-0274">FAD</keyword>
<evidence type="ECO:0000259" key="6">
    <source>
        <dbReference type="PROSITE" id="PS51387"/>
    </source>
</evidence>
<dbReference type="OrthoDB" id="2151789at2759"/>
<dbReference type="PANTHER" id="PTHR42973:SF53">
    <property type="entry name" value="FAD-BINDING PCMH-TYPE DOMAIN-CONTAINING PROTEIN-RELATED"/>
    <property type="match status" value="1"/>
</dbReference>
<proteinExistence type="inferred from homology"/>
<gene>
    <name evidence="7" type="ORF">BO70DRAFT_352113</name>
</gene>
<feature type="signal peptide" evidence="5">
    <location>
        <begin position="1"/>
        <end position="20"/>
    </location>
</feature>
<comment type="caution">
    <text evidence="7">The sequence shown here is derived from an EMBL/GenBank/DDBJ whole genome shotgun (WGS) entry which is preliminary data.</text>
</comment>
<sequence length="501" mass="54635">MTSVTVVAVLLVALFRSCLAQSTGNQDRCCAALKASAIGDRTAFPGSITYKGFLHSYYASNAELHPNCIVQPLSAQDISVTVQTLTNSSAEPCFFAVRSGGHVAVTGAANIEHGVTIDLSMMNGTTYSPRTGTASIQTGAPWGSVYETLLRDNVTVPGGRVSPIGAGGFLTGGGISFHAARVGISCDNVQGYEVVLASGEIVNVTQHSYPDLFRALKGGSNNFGIVTTFDMPTQPAEDVWRGDVVYNISHTREFISAATEFVDNIATDPFASFEGIFSYNSTTDLTLIGNILVYTRPVARPAAYHAFYQIPNITDISRLTTIMNITEYTYVSYRIAGRTGTYLNRADIIHKATRVLSKGIRAAKSRAQSKDFSVILVVQPWVPLFWKNSQARGGNVLGLERFDQNMINIDWSYFWNDKADDGLFDDIVGSAQVEMDEYAKSTGAYNEFIYLHYAGRTQNPLRGYGRDNVEFMRQVSRKYDPQGVFQRLVPGGFKISSVGSD</sequence>
<evidence type="ECO:0000256" key="2">
    <source>
        <dbReference type="ARBA" id="ARBA00022630"/>
    </source>
</evidence>
<dbReference type="PROSITE" id="PS51387">
    <property type="entry name" value="FAD_PCMH"/>
    <property type="match status" value="1"/>
</dbReference>
<dbReference type="InterPro" id="IPR050416">
    <property type="entry name" value="FAD-linked_Oxidoreductase"/>
</dbReference>
<evidence type="ECO:0000313" key="8">
    <source>
        <dbReference type="Proteomes" id="UP000247233"/>
    </source>
</evidence>
<dbReference type="SUPFAM" id="SSF56176">
    <property type="entry name" value="FAD-binding/transporter-associated domain-like"/>
    <property type="match status" value="1"/>
</dbReference>
<dbReference type="Gene3D" id="3.30.465.10">
    <property type="match status" value="1"/>
</dbReference>
<dbReference type="GeneID" id="37064014"/>
<dbReference type="Pfam" id="PF01565">
    <property type="entry name" value="FAD_binding_4"/>
    <property type="match status" value="1"/>
</dbReference>
<accession>A0A317WEV4</accession>
<dbReference type="RefSeq" id="XP_025400348.1">
    <property type="nucleotide sequence ID" value="XM_025541777.1"/>
</dbReference>
<evidence type="ECO:0000256" key="5">
    <source>
        <dbReference type="SAM" id="SignalP"/>
    </source>
</evidence>
<dbReference type="EMBL" id="MSFL01000009">
    <property type="protein sequence ID" value="PWY85006.1"/>
    <property type="molecule type" value="Genomic_DNA"/>
</dbReference>
<dbReference type="GO" id="GO:0016491">
    <property type="term" value="F:oxidoreductase activity"/>
    <property type="evidence" value="ECO:0007669"/>
    <property type="project" value="UniProtKB-KW"/>
</dbReference>
<keyword evidence="5" id="KW-0732">Signal</keyword>
<reference evidence="7 8" key="1">
    <citation type="submission" date="2016-12" db="EMBL/GenBank/DDBJ databases">
        <title>The genomes of Aspergillus section Nigri reveals drivers in fungal speciation.</title>
        <authorList>
            <consortium name="DOE Joint Genome Institute"/>
            <person name="Vesth T.C."/>
            <person name="Nybo J."/>
            <person name="Theobald S."/>
            <person name="Brandl J."/>
            <person name="Frisvad J.C."/>
            <person name="Nielsen K.F."/>
            <person name="Lyhne E.K."/>
            <person name="Kogle M.E."/>
            <person name="Kuo A."/>
            <person name="Riley R."/>
            <person name="Clum A."/>
            <person name="Nolan M."/>
            <person name="Lipzen A."/>
            <person name="Salamov A."/>
            <person name="Henrissat B."/>
            <person name="Wiebenga A."/>
            <person name="De Vries R.P."/>
            <person name="Grigoriev I.V."/>
            <person name="Mortensen U.H."/>
            <person name="Andersen M.R."/>
            <person name="Baker S.E."/>
        </authorList>
    </citation>
    <scope>NUCLEOTIDE SEQUENCE [LARGE SCALE GENOMIC DNA]</scope>
    <source>
        <strain evidence="7 8">CBS 117.55</strain>
    </source>
</reference>
<keyword evidence="8" id="KW-1185">Reference proteome</keyword>
<keyword evidence="2" id="KW-0285">Flavoprotein</keyword>
<dbReference type="InterPro" id="IPR016169">
    <property type="entry name" value="FAD-bd_PCMH_sub2"/>
</dbReference>
<dbReference type="InterPro" id="IPR006094">
    <property type="entry name" value="Oxid_FAD_bind_N"/>
</dbReference>
<protein>
    <submittedName>
        <fullName evidence="7">FAD-binding domain-containing protein</fullName>
    </submittedName>
</protein>
<organism evidence="7 8">
    <name type="scientific">Aspergillus heteromorphus CBS 117.55</name>
    <dbReference type="NCBI Taxonomy" id="1448321"/>
    <lineage>
        <taxon>Eukaryota</taxon>
        <taxon>Fungi</taxon>
        <taxon>Dikarya</taxon>
        <taxon>Ascomycota</taxon>
        <taxon>Pezizomycotina</taxon>
        <taxon>Eurotiomycetes</taxon>
        <taxon>Eurotiomycetidae</taxon>
        <taxon>Eurotiales</taxon>
        <taxon>Aspergillaceae</taxon>
        <taxon>Aspergillus</taxon>
        <taxon>Aspergillus subgen. Circumdati</taxon>
    </lineage>
</organism>
<feature type="domain" description="FAD-binding PCMH-type" evidence="6">
    <location>
        <begin position="62"/>
        <end position="236"/>
    </location>
</feature>
<dbReference type="AlphaFoldDB" id="A0A317WEV4"/>
<dbReference type="Proteomes" id="UP000247233">
    <property type="component" value="Unassembled WGS sequence"/>
</dbReference>
<dbReference type="STRING" id="1448321.A0A317WEV4"/>
<evidence type="ECO:0000256" key="1">
    <source>
        <dbReference type="ARBA" id="ARBA00005466"/>
    </source>
</evidence>
<dbReference type="GO" id="GO:0071949">
    <property type="term" value="F:FAD binding"/>
    <property type="evidence" value="ECO:0007669"/>
    <property type="project" value="InterPro"/>
</dbReference>
<feature type="chain" id="PRO_5016285133" evidence="5">
    <location>
        <begin position="21"/>
        <end position="501"/>
    </location>
</feature>